<dbReference type="GO" id="GO:0004540">
    <property type="term" value="F:RNA nuclease activity"/>
    <property type="evidence" value="ECO:0007669"/>
    <property type="project" value="InterPro"/>
</dbReference>
<evidence type="ECO:0000256" key="7">
    <source>
        <dbReference type="ARBA" id="ARBA00038093"/>
    </source>
</evidence>
<feature type="domain" description="PIN" evidence="9">
    <location>
        <begin position="2"/>
        <end position="113"/>
    </location>
</feature>
<sequence>MYLLDTNILILYLADDPAVVSFVDELRANKAWLSVSVISVVELFSSRALQEGDEIIIQRLLDGLEIVSVNSTLAHPAAIIRRTAGVTLGDAVIAATAQARHATFVTRDRDLVKKLKRTDVKTMVV</sequence>
<evidence type="ECO:0000313" key="10">
    <source>
        <dbReference type="EMBL" id="OGL78895.1"/>
    </source>
</evidence>
<evidence type="ECO:0000256" key="5">
    <source>
        <dbReference type="ARBA" id="ARBA00022801"/>
    </source>
</evidence>
<reference evidence="10 11" key="1">
    <citation type="journal article" date="2016" name="Nat. Commun.">
        <title>Thousands of microbial genomes shed light on interconnected biogeochemical processes in an aquifer system.</title>
        <authorList>
            <person name="Anantharaman K."/>
            <person name="Brown C.T."/>
            <person name="Hug L.A."/>
            <person name="Sharon I."/>
            <person name="Castelle C.J."/>
            <person name="Probst A.J."/>
            <person name="Thomas B.C."/>
            <person name="Singh A."/>
            <person name="Wilkins M.J."/>
            <person name="Karaoz U."/>
            <person name="Brodie E.L."/>
            <person name="Williams K.H."/>
            <person name="Hubbard S.S."/>
            <person name="Banfield J.F."/>
        </authorList>
    </citation>
    <scope>NUCLEOTIDE SEQUENCE [LARGE SCALE GENOMIC DNA]</scope>
</reference>
<feature type="binding site" evidence="8">
    <location>
        <position position="5"/>
    </location>
    <ligand>
        <name>Mg(2+)</name>
        <dbReference type="ChEBI" id="CHEBI:18420"/>
    </ligand>
</feature>
<gene>
    <name evidence="8" type="primary">vapC</name>
    <name evidence="10" type="ORF">A3F28_02195</name>
</gene>
<keyword evidence="2 8" id="KW-1277">Toxin-antitoxin system</keyword>
<evidence type="ECO:0000313" key="11">
    <source>
        <dbReference type="Proteomes" id="UP000176598"/>
    </source>
</evidence>
<dbReference type="EC" id="3.1.-.-" evidence="8"/>
<dbReference type="GO" id="GO:0000287">
    <property type="term" value="F:magnesium ion binding"/>
    <property type="evidence" value="ECO:0007669"/>
    <property type="project" value="UniProtKB-UniRule"/>
</dbReference>
<evidence type="ECO:0000256" key="4">
    <source>
        <dbReference type="ARBA" id="ARBA00022723"/>
    </source>
</evidence>
<evidence type="ECO:0000256" key="8">
    <source>
        <dbReference type="HAMAP-Rule" id="MF_00265"/>
    </source>
</evidence>
<evidence type="ECO:0000256" key="1">
    <source>
        <dbReference type="ARBA" id="ARBA00001946"/>
    </source>
</evidence>
<dbReference type="AlphaFoldDB" id="A0A1F7UKY1"/>
<dbReference type="HAMAP" id="MF_00265">
    <property type="entry name" value="VapC_Nob1"/>
    <property type="match status" value="1"/>
</dbReference>
<comment type="cofactor">
    <cofactor evidence="1 8">
        <name>Mg(2+)</name>
        <dbReference type="ChEBI" id="CHEBI:18420"/>
    </cofactor>
</comment>
<comment type="function">
    <text evidence="8">Toxic component of a toxin-antitoxin (TA) system. An RNase.</text>
</comment>
<dbReference type="Proteomes" id="UP000176598">
    <property type="component" value="Unassembled WGS sequence"/>
</dbReference>
<feature type="binding site" evidence="8">
    <location>
        <position position="90"/>
    </location>
    <ligand>
        <name>Mg(2+)</name>
        <dbReference type="ChEBI" id="CHEBI:18420"/>
    </ligand>
</feature>
<protein>
    <recommendedName>
        <fullName evidence="8">Ribonuclease VapC</fullName>
        <shortName evidence="8">RNase VapC</shortName>
        <ecNumber evidence="8">3.1.-.-</ecNumber>
    </recommendedName>
    <alternativeName>
        <fullName evidence="8">Toxin VapC</fullName>
    </alternativeName>
</protein>
<evidence type="ECO:0000256" key="3">
    <source>
        <dbReference type="ARBA" id="ARBA00022722"/>
    </source>
</evidence>
<organism evidence="10 11">
    <name type="scientific">Candidatus Uhrbacteria bacterium RIFCSPHIGHO2_12_FULL_57_11</name>
    <dbReference type="NCBI Taxonomy" id="1802398"/>
    <lineage>
        <taxon>Bacteria</taxon>
        <taxon>Candidatus Uhriibacteriota</taxon>
    </lineage>
</organism>
<keyword evidence="4 8" id="KW-0479">Metal-binding</keyword>
<comment type="similarity">
    <text evidence="7 8">Belongs to the PINc/VapC protein family.</text>
</comment>
<dbReference type="PANTHER" id="PTHR33653">
    <property type="entry name" value="RIBONUCLEASE VAPC2"/>
    <property type="match status" value="1"/>
</dbReference>
<evidence type="ECO:0000256" key="2">
    <source>
        <dbReference type="ARBA" id="ARBA00022649"/>
    </source>
</evidence>
<evidence type="ECO:0000259" key="9">
    <source>
        <dbReference type="Pfam" id="PF01850"/>
    </source>
</evidence>
<dbReference type="InterPro" id="IPR002716">
    <property type="entry name" value="PIN_dom"/>
</dbReference>
<dbReference type="EMBL" id="MGEG01000025">
    <property type="protein sequence ID" value="OGL78895.1"/>
    <property type="molecule type" value="Genomic_DNA"/>
</dbReference>
<dbReference type="Gene3D" id="3.40.50.1010">
    <property type="entry name" value="5'-nuclease"/>
    <property type="match status" value="1"/>
</dbReference>
<dbReference type="InterPro" id="IPR029060">
    <property type="entry name" value="PIN-like_dom_sf"/>
</dbReference>
<dbReference type="PANTHER" id="PTHR33653:SF1">
    <property type="entry name" value="RIBONUCLEASE VAPC2"/>
    <property type="match status" value="1"/>
</dbReference>
<keyword evidence="8" id="KW-0800">Toxin</keyword>
<keyword evidence="5 8" id="KW-0378">Hydrolase</keyword>
<keyword evidence="6 8" id="KW-0460">Magnesium</keyword>
<dbReference type="Pfam" id="PF01850">
    <property type="entry name" value="PIN"/>
    <property type="match status" value="1"/>
</dbReference>
<dbReference type="InterPro" id="IPR022907">
    <property type="entry name" value="VapC_family"/>
</dbReference>
<accession>A0A1F7UKY1</accession>
<name>A0A1F7UKY1_9BACT</name>
<dbReference type="GO" id="GO:0090729">
    <property type="term" value="F:toxin activity"/>
    <property type="evidence" value="ECO:0007669"/>
    <property type="project" value="UniProtKB-KW"/>
</dbReference>
<dbReference type="SUPFAM" id="SSF88723">
    <property type="entry name" value="PIN domain-like"/>
    <property type="match status" value="1"/>
</dbReference>
<keyword evidence="3 8" id="KW-0540">Nuclease</keyword>
<comment type="caution">
    <text evidence="10">The sequence shown here is derived from an EMBL/GenBank/DDBJ whole genome shotgun (WGS) entry which is preliminary data.</text>
</comment>
<dbReference type="GO" id="GO:0016787">
    <property type="term" value="F:hydrolase activity"/>
    <property type="evidence" value="ECO:0007669"/>
    <property type="project" value="UniProtKB-KW"/>
</dbReference>
<proteinExistence type="inferred from homology"/>
<evidence type="ECO:0000256" key="6">
    <source>
        <dbReference type="ARBA" id="ARBA00022842"/>
    </source>
</evidence>
<dbReference type="InterPro" id="IPR050556">
    <property type="entry name" value="Type_II_TA_system_RNase"/>
</dbReference>